<dbReference type="PANTHER" id="PTHR31293">
    <property type="entry name" value="RNI-LIKE SUPERFAMILY PROTEIN"/>
    <property type="match status" value="1"/>
</dbReference>
<dbReference type="AlphaFoldDB" id="A0AAU9R5S6"/>
<evidence type="ECO:0000313" key="3">
    <source>
        <dbReference type="Proteomes" id="UP000836841"/>
    </source>
</evidence>
<sequence>MVKGKGKRLDRASSVSWIVCLLCRVILLSKNFSLKCITGVHPDTVNRWIRNVLRRGVSDLNLFTDFSDEDTEEDSCLPRELFLSSTLVKLKLRSEHCVDWWWRGGMMGYSFTLPMLKSLDIDSHLIFCGEIEEFIPSFPVLEELRMANMDWGETDVTVSSASLRKLSLPRHWL</sequence>
<reference evidence="2 3" key="1">
    <citation type="submission" date="2022-03" db="EMBL/GenBank/DDBJ databases">
        <authorList>
            <person name="Nunn A."/>
            <person name="Chopra R."/>
            <person name="Nunn A."/>
            <person name="Contreras Garrido A."/>
        </authorList>
    </citation>
    <scope>NUCLEOTIDE SEQUENCE [LARGE SCALE GENOMIC DNA]</scope>
</reference>
<proteinExistence type="predicted"/>
<dbReference type="InterPro" id="IPR055294">
    <property type="entry name" value="FBL60-like"/>
</dbReference>
<evidence type="ECO:0000313" key="2">
    <source>
        <dbReference type="EMBL" id="CAH2033753.1"/>
    </source>
</evidence>
<gene>
    <name evidence="2" type="ORF">TAV2_LOCUS2447</name>
</gene>
<organism evidence="2 3">
    <name type="scientific">Thlaspi arvense</name>
    <name type="common">Field penny-cress</name>
    <dbReference type="NCBI Taxonomy" id="13288"/>
    <lineage>
        <taxon>Eukaryota</taxon>
        <taxon>Viridiplantae</taxon>
        <taxon>Streptophyta</taxon>
        <taxon>Embryophyta</taxon>
        <taxon>Tracheophyta</taxon>
        <taxon>Spermatophyta</taxon>
        <taxon>Magnoliopsida</taxon>
        <taxon>eudicotyledons</taxon>
        <taxon>Gunneridae</taxon>
        <taxon>Pentapetalae</taxon>
        <taxon>rosids</taxon>
        <taxon>malvids</taxon>
        <taxon>Brassicales</taxon>
        <taxon>Brassicaceae</taxon>
        <taxon>Thlaspideae</taxon>
        <taxon>Thlaspi</taxon>
    </lineage>
</organism>
<name>A0AAU9R5S6_THLAR</name>
<dbReference type="Pfam" id="PF24758">
    <property type="entry name" value="LRR_At5g56370"/>
    <property type="match status" value="1"/>
</dbReference>
<protein>
    <recommendedName>
        <fullName evidence="1">F-box/LRR-repeat protein 15/At3g58940/PEG3-like LRR domain-containing protein</fullName>
    </recommendedName>
</protein>
<evidence type="ECO:0000259" key="1">
    <source>
        <dbReference type="Pfam" id="PF24758"/>
    </source>
</evidence>
<dbReference type="Proteomes" id="UP000836841">
    <property type="component" value="Chromosome 1"/>
</dbReference>
<keyword evidence="3" id="KW-1185">Reference proteome</keyword>
<accession>A0AAU9R5S6</accession>
<dbReference type="PANTHER" id="PTHR31293:SF16">
    <property type="entry name" value="RNI-LIKE SUPERFAMILY PROTEIN"/>
    <property type="match status" value="1"/>
</dbReference>
<dbReference type="EMBL" id="OU466857">
    <property type="protein sequence ID" value="CAH2033753.1"/>
    <property type="molecule type" value="Genomic_DNA"/>
</dbReference>
<dbReference type="InterPro" id="IPR055411">
    <property type="entry name" value="LRR_FXL15/At3g58940/PEG3-like"/>
</dbReference>
<feature type="domain" description="F-box/LRR-repeat protein 15/At3g58940/PEG3-like LRR" evidence="1">
    <location>
        <begin position="45"/>
        <end position="168"/>
    </location>
</feature>
<dbReference type="SUPFAM" id="SSF52047">
    <property type="entry name" value="RNI-like"/>
    <property type="match status" value="1"/>
</dbReference>